<feature type="region of interest" description="Disordered" evidence="1">
    <location>
        <begin position="1"/>
        <end position="25"/>
    </location>
</feature>
<dbReference type="EMBL" id="SHKL01000001">
    <property type="protein sequence ID" value="RZT83972.1"/>
    <property type="molecule type" value="Genomic_DNA"/>
</dbReference>
<comment type="caution">
    <text evidence="3">The sequence shown here is derived from an EMBL/GenBank/DDBJ whole genome shotgun (WGS) entry which is preliminary data.</text>
</comment>
<sequence length="82" mass="8392">MGQPNGVPAAALGPVTWRRSSGGGPDAESVEFALLDNGDVAVRNARDPDGPALVYTPAEISAFVHGAKAGEFDDMVAEPRDG</sequence>
<dbReference type="OrthoDB" id="4558943at2"/>
<evidence type="ECO:0000313" key="4">
    <source>
        <dbReference type="Proteomes" id="UP000291591"/>
    </source>
</evidence>
<gene>
    <name evidence="3" type="ORF">EV383_0805</name>
</gene>
<dbReference type="Pfam" id="PF04149">
    <property type="entry name" value="DUF397"/>
    <property type="match status" value="1"/>
</dbReference>
<dbReference type="Proteomes" id="UP000291591">
    <property type="component" value="Unassembled WGS sequence"/>
</dbReference>
<proteinExistence type="predicted"/>
<dbReference type="AlphaFoldDB" id="A0A4Q7UQF6"/>
<keyword evidence="4" id="KW-1185">Reference proteome</keyword>
<accession>A0A4Q7UQF6</accession>
<name>A0A4Q7UQF6_PSEST</name>
<dbReference type="RefSeq" id="WP_130288659.1">
    <property type="nucleotide sequence ID" value="NZ_SHKL01000001.1"/>
</dbReference>
<dbReference type="InterPro" id="IPR007278">
    <property type="entry name" value="DUF397"/>
</dbReference>
<organism evidence="3 4">
    <name type="scientific">Pseudonocardia sediminis</name>
    <dbReference type="NCBI Taxonomy" id="1397368"/>
    <lineage>
        <taxon>Bacteria</taxon>
        <taxon>Bacillati</taxon>
        <taxon>Actinomycetota</taxon>
        <taxon>Actinomycetes</taxon>
        <taxon>Pseudonocardiales</taxon>
        <taxon>Pseudonocardiaceae</taxon>
        <taxon>Pseudonocardia</taxon>
    </lineage>
</organism>
<evidence type="ECO:0000256" key="1">
    <source>
        <dbReference type="SAM" id="MobiDB-lite"/>
    </source>
</evidence>
<reference evidence="3 4" key="1">
    <citation type="submission" date="2019-02" db="EMBL/GenBank/DDBJ databases">
        <title>Sequencing the genomes of 1000 actinobacteria strains.</title>
        <authorList>
            <person name="Klenk H.-P."/>
        </authorList>
    </citation>
    <scope>NUCLEOTIDE SEQUENCE [LARGE SCALE GENOMIC DNA]</scope>
    <source>
        <strain evidence="3 4">DSM 45779</strain>
    </source>
</reference>
<feature type="domain" description="DUF397" evidence="2">
    <location>
        <begin position="16"/>
        <end position="68"/>
    </location>
</feature>
<evidence type="ECO:0000259" key="2">
    <source>
        <dbReference type="Pfam" id="PF04149"/>
    </source>
</evidence>
<evidence type="ECO:0000313" key="3">
    <source>
        <dbReference type="EMBL" id="RZT83972.1"/>
    </source>
</evidence>
<protein>
    <submittedName>
        <fullName evidence="3">Uncharacterized protein DUF397</fullName>
    </submittedName>
</protein>